<accession>W5Y2K9</accession>
<keyword evidence="8 9" id="KW-0472">Membrane</keyword>
<proteinExistence type="inferred from homology"/>
<feature type="transmembrane region" description="Helical" evidence="9">
    <location>
        <begin position="169"/>
        <end position="188"/>
    </location>
</feature>
<gene>
    <name evidence="11" type="ORF">B843_08895</name>
</gene>
<comment type="similarity">
    <text evidence="2">Belongs to the amino acid-polyamine-organocation (APC) superfamily. Amino acid transporter (AAT) (TC 2.A.3.1) family.</text>
</comment>
<dbReference type="InterPro" id="IPR004841">
    <property type="entry name" value="AA-permease/SLC12A_dom"/>
</dbReference>
<evidence type="ECO:0000256" key="2">
    <source>
        <dbReference type="ARBA" id="ARBA00008583"/>
    </source>
</evidence>
<feature type="transmembrane region" description="Helical" evidence="9">
    <location>
        <begin position="418"/>
        <end position="437"/>
    </location>
</feature>
<evidence type="ECO:0000256" key="9">
    <source>
        <dbReference type="SAM" id="Phobius"/>
    </source>
</evidence>
<keyword evidence="12" id="KW-1185">Reference proteome</keyword>
<sequence>MSKTATPDTQGALHEQEVAGYRKDLKHRHIQMIALGGALGTGLFLGAGGRLHAGGPGLAIVYAVCGLIGYMMLRALGEMVVHRPTSGSFTSYSREFLGEKAAFFAGWIYFVAWVTVGIAELTAIAVYLRFWHVFQSVPQWVLVAAALVVVVGVNLFGVRLFGEAEFWFAFIKVAAIIVFMVIAVIVIVKGDPIQGHVPGLSTLSEGGGWFPNGVLPLIVMTQGVVFAYAGIDMIGVTAGETADPEKEIPKAINTTVWLIIFFYVGSVFLLALVLPASAYSGDESPFVTFLNALGVPGAADIMNLVVLTAALSSVNAGLYATARILKPLAVGGSAPKFLGRMSAQGVPTGGIWLTTACFVLGVVLNYIVPGHAFEIVLNLGAIGILCMWAMISLSHLGYLRAARRGSVRRHAYRAPGGAVADLIVLAFMLGVLVLMTMDYPNGTYTTITAVCVFVPAFVIGWFATTSSRRRAASELQAAEA</sequence>
<dbReference type="HOGENOM" id="CLU_007946_9_3_11"/>
<dbReference type="PROSITE" id="PS00218">
    <property type="entry name" value="AMINO_ACID_PERMEASE_1"/>
    <property type="match status" value="1"/>
</dbReference>
<protein>
    <submittedName>
        <fullName evidence="11">Amino acid transporter</fullName>
    </submittedName>
</protein>
<evidence type="ECO:0000313" key="12">
    <source>
        <dbReference type="Proteomes" id="UP000019222"/>
    </source>
</evidence>
<evidence type="ECO:0000259" key="10">
    <source>
        <dbReference type="Pfam" id="PF00324"/>
    </source>
</evidence>
<keyword evidence="3" id="KW-0813">Transport</keyword>
<evidence type="ECO:0000256" key="3">
    <source>
        <dbReference type="ARBA" id="ARBA00022448"/>
    </source>
</evidence>
<keyword evidence="7 9" id="KW-1133">Transmembrane helix</keyword>
<feature type="transmembrane region" description="Helical" evidence="9">
    <location>
        <begin position="301"/>
        <end position="325"/>
    </location>
</feature>
<evidence type="ECO:0000256" key="7">
    <source>
        <dbReference type="ARBA" id="ARBA00022989"/>
    </source>
</evidence>
<dbReference type="EMBL" id="CP004353">
    <property type="protein sequence ID" value="AHI23164.1"/>
    <property type="molecule type" value="Genomic_DNA"/>
</dbReference>
<dbReference type="Gene3D" id="1.20.1740.10">
    <property type="entry name" value="Amino acid/polyamine transporter I"/>
    <property type="match status" value="1"/>
</dbReference>
<feature type="transmembrane region" description="Helical" evidence="9">
    <location>
        <begin position="59"/>
        <end position="81"/>
    </location>
</feature>
<evidence type="ECO:0000256" key="8">
    <source>
        <dbReference type="ARBA" id="ARBA00023136"/>
    </source>
</evidence>
<evidence type="ECO:0000256" key="6">
    <source>
        <dbReference type="ARBA" id="ARBA00022970"/>
    </source>
</evidence>
<dbReference type="RefSeq" id="WP_025253181.1">
    <property type="nucleotide sequence ID" value="NZ_CP004353.1"/>
</dbReference>
<feature type="transmembrane region" description="Helical" evidence="9">
    <location>
        <begin position="375"/>
        <end position="398"/>
    </location>
</feature>
<keyword evidence="5 9" id="KW-0812">Transmembrane</keyword>
<feature type="transmembrane region" description="Helical" evidence="9">
    <location>
        <begin position="140"/>
        <end position="162"/>
    </location>
</feature>
<feature type="domain" description="Amino acid permease/ SLC12A" evidence="10">
    <location>
        <begin position="29"/>
        <end position="474"/>
    </location>
</feature>
<dbReference type="KEGG" id="cvt:B843_08895"/>
<evidence type="ECO:0000256" key="1">
    <source>
        <dbReference type="ARBA" id="ARBA00004651"/>
    </source>
</evidence>
<dbReference type="PANTHER" id="PTHR43495">
    <property type="entry name" value="GABA PERMEASE"/>
    <property type="match status" value="1"/>
</dbReference>
<dbReference type="InterPro" id="IPR004840">
    <property type="entry name" value="Amino_acid_permease_CS"/>
</dbReference>
<evidence type="ECO:0000256" key="5">
    <source>
        <dbReference type="ARBA" id="ARBA00022692"/>
    </source>
</evidence>
<organism evidence="11 12">
    <name type="scientific">Corynebacterium vitaeruminis DSM 20294</name>
    <dbReference type="NCBI Taxonomy" id="1224164"/>
    <lineage>
        <taxon>Bacteria</taxon>
        <taxon>Bacillati</taxon>
        <taxon>Actinomycetota</taxon>
        <taxon>Actinomycetes</taxon>
        <taxon>Mycobacteriales</taxon>
        <taxon>Corynebacteriaceae</taxon>
        <taxon>Corynebacterium</taxon>
    </lineage>
</organism>
<dbReference type="AlphaFoldDB" id="W5Y2K9"/>
<dbReference type="FunFam" id="1.20.1740.10:FF:000001">
    <property type="entry name" value="Amino acid permease"/>
    <property type="match status" value="1"/>
</dbReference>
<dbReference type="eggNOG" id="COG1113">
    <property type="taxonomic scope" value="Bacteria"/>
</dbReference>
<keyword evidence="4" id="KW-1003">Cell membrane</keyword>
<dbReference type="GO" id="GO:0006865">
    <property type="term" value="P:amino acid transport"/>
    <property type="evidence" value="ECO:0007669"/>
    <property type="project" value="UniProtKB-KW"/>
</dbReference>
<dbReference type="GO" id="GO:0055085">
    <property type="term" value="P:transmembrane transport"/>
    <property type="evidence" value="ECO:0007669"/>
    <property type="project" value="InterPro"/>
</dbReference>
<comment type="subcellular location">
    <subcellularLocation>
        <location evidence="1">Cell membrane</location>
        <topology evidence="1">Multi-pass membrane protein</topology>
    </subcellularLocation>
</comment>
<feature type="transmembrane region" description="Helical" evidence="9">
    <location>
        <begin position="256"/>
        <end position="281"/>
    </location>
</feature>
<keyword evidence="6" id="KW-0029">Amino-acid transport</keyword>
<evidence type="ECO:0000313" key="11">
    <source>
        <dbReference type="EMBL" id="AHI23164.1"/>
    </source>
</evidence>
<evidence type="ECO:0000256" key="4">
    <source>
        <dbReference type="ARBA" id="ARBA00022475"/>
    </source>
</evidence>
<dbReference type="Proteomes" id="UP000019222">
    <property type="component" value="Chromosome"/>
</dbReference>
<dbReference type="PATRIC" id="fig|1224164.3.peg.1795"/>
<dbReference type="PIRSF" id="PIRSF006060">
    <property type="entry name" value="AA_transporter"/>
    <property type="match status" value="1"/>
</dbReference>
<dbReference type="STRING" id="1224164.B843_08895"/>
<feature type="transmembrane region" description="Helical" evidence="9">
    <location>
        <begin position="102"/>
        <end position="128"/>
    </location>
</feature>
<feature type="transmembrane region" description="Helical" evidence="9">
    <location>
        <begin position="32"/>
        <end position="53"/>
    </location>
</feature>
<name>W5Y2K9_9CORY</name>
<dbReference type="Pfam" id="PF00324">
    <property type="entry name" value="AA_permease"/>
    <property type="match status" value="1"/>
</dbReference>
<feature type="transmembrane region" description="Helical" evidence="9">
    <location>
        <begin position="208"/>
        <end position="231"/>
    </location>
</feature>
<dbReference type="PANTHER" id="PTHR43495:SF1">
    <property type="entry name" value="L-ASPARAGINE PERMEASE"/>
    <property type="match status" value="1"/>
</dbReference>
<feature type="transmembrane region" description="Helical" evidence="9">
    <location>
        <begin position="443"/>
        <end position="463"/>
    </location>
</feature>
<dbReference type="GO" id="GO:0005886">
    <property type="term" value="C:plasma membrane"/>
    <property type="evidence" value="ECO:0007669"/>
    <property type="project" value="UniProtKB-SubCell"/>
</dbReference>
<feature type="transmembrane region" description="Helical" evidence="9">
    <location>
        <begin position="346"/>
        <end position="369"/>
    </location>
</feature>
<reference evidence="11 12" key="1">
    <citation type="submission" date="2013-02" db="EMBL/GenBank/DDBJ databases">
        <title>The complete genome sequence of Corynebacterium vitaeruminis DSM 20294.</title>
        <authorList>
            <person name="Ruckert C."/>
            <person name="Albersmeier A."/>
            <person name="Kalinowski J."/>
        </authorList>
    </citation>
    <scope>NUCLEOTIDE SEQUENCE [LARGE SCALE GENOMIC DNA]</scope>
    <source>
        <strain evidence="12">ATCC 10234</strain>
    </source>
</reference>